<protein>
    <recommendedName>
        <fullName evidence="9">Major facilitator superfamily (MFS) profile domain-containing protein</fullName>
    </recommendedName>
</protein>
<dbReference type="PRINTS" id="PR00171">
    <property type="entry name" value="SUGRTRNSPORT"/>
</dbReference>
<feature type="domain" description="Major facilitator superfamily (MFS) profile" evidence="9">
    <location>
        <begin position="17"/>
        <end position="459"/>
    </location>
</feature>
<feature type="transmembrane region" description="Helical" evidence="8">
    <location>
        <begin position="177"/>
        <end position="196"/>
    </location>
</feature>
<dbReference type="PANTHER" id="PTHR48022:SF1">
    <property type="entry name" value="SUGAR TRANSPORTER, PUTATIVE (AFU_ORTHOLOGUE AFUA_5G06720)-RELATED"/>
    <property type="match status" value="1"/>
</dbReference>
<evidence type="ECO:0000256" key="5">
    <source>
        <dbReference type="ARBA" id="ARBA00022989"/>
    </source>
</evidence>
<name>A0A1L9N8A3_ASPTC</name>
<dbReference type="GO" id="GO:0005351">
    <property type="term" value="F:carbohydrate:proton symporter activity"/>
    <property type="evidence" value="ECO:0007669"/>
    <property type="project" value="TreeGrafter"/>
</dbReference>
<feature type="transmembrane region" description="Helical" evidence="8">
    <location>
        <begin position="111"/>
        <end position="131"/>
    </location>
</feature>
<dbReference type="InterPro" id="IPR005828">
    <property type="entry name" value="MFS_sugar_transport-like"/>
</dbReference>
<evidence type="ECO:0000256" key="4">
    <source>
        <dbReference type="ARBA" id="ARBA00022692"/>
    </source>
</evidence>
<evidence type="ECO:0000256" key="7">
    <source>
        <dbReference type="RuleBase" id="RU003346"/>
    </source>
</evidence>
<comment type="subcellular location">
    <subcellularLocation>
        <location evidence="1">Membrane</location>
        <topology evidence="1">Multi-pass membrane protein</topology>
    </subcellularLocation>
</comment>
<comment type="similarity">
    <text evidence="2 7">Belongs to the major facilitator superfamily. Sugar transporter (TC 2.A.1.1) family.</text>
</comment>
<keyword evidence="3 7" id="KW-0813">Transport</keyword>
<evidence type="ECO:0000313" key="11">
    <source>
        <dbReference type="Proteomes" id="UP000184304"/>
    </source>
</evidence>
<evidence type="ECO:0000256" key="6">
    <source>
        <dbReference type="ARBA" id="ARBA00023136"/>
    </source>
</evidence>
<dbReference type="Gene3D" id="1.20.1250.20">
    <property type="entry name" value="MFS general substrate transporter like domains"/>
    <property type="match status" value="1"/>
</dbReference>
<feature type="transmembrane region" description="Helical" evidence="8">
    <location>
        <begin position="143"/>
        <end position="162"/>
    </location>
</feature>
<feature type="transmembrane region" description="Helical" evidence="8">
    <location>
        <begin position="12"/>
        <end position="33"/>
    </location>
</feature>
<feature type="transmembrane region" description="Helical" evidence="8">
    <location>
        <begin position="53"/>
        <end position="75"/>
    </location>
</feature>
<keyword evidence="4 8" id="KW-0812">Transmembrane</keyword>
<dbReference type="Proteomes" id="UP000184304">
    <property type="component" value="Unassembled WGS sequence"/>
</dbReference>
<evidence type="ECO:0000256" key="1">
    <source>
        <dbReference type="ARBA" id="ARBA00004141"/>
    </source>
</evidence>
<reference evidence="11" key="1">
    <citation type="journal article" date="2017" name="Genome Biol.">
        <title>Comparative genomics reveals high biological diversity and specific adaptations in the industrially and medically important fungal genus Aspergillus.</title>
        <authorList>
            <person name="de Vries R.P."/>
            <person name="Riley R."/>
            <person name="Wiebenga A."/>
            <person name="Aguilar-Osorio G."/>
            <person name="Amillis S."/>
            <person name="Uchima C.A."/>
            <person name="Anderluh G."/>
            <person name="Asadollahi M."/>
            <person name="Askin M."/>
            <person name="Barry K."/>
            <person name="Battaglia E."/>
            <person name="Bayram O."/>
            <person name="Benocci T."/>
            <person name="Braus-Stromeyer S.A."/>
            <person name="Caldana C."/>
            <person name="Canovas D."/>
            <person name="Cerqueira G.C."/>
            <person name="Chen F."/>
            <person name="Chen W."/>
            <person name="Choi C."/>
            <person name="Clum A."/>
            <person name="Dos Santos R.A."/>
            <person name="Damasio A.R."/>
            <person name="Diallinas G."/>
            <person name="Emri T."/>
            <person name="Fekete E."/>
            <person name="Flipphi M."/>
            <person name="Freyberg S."/>
            <person name="Gallo A."/>
            <person name="Gournas C."/>
            <person name="Habgood R."/>
            <person name="Hainaut M."/>
            <person name="Harispe M.L."/>
            <person name="Henrissat B."/>
            <person name="Hilden K.S."/>
            <person name="Hope R."/>
            <person name="Hossain A."/>
            <person name="Karabika E."/>
            <person name="Karaffa L."/>
            <person name="Karanyi Z."/>
            <person name="Krasevec N."/>
            <person name="Kuo A."/>
            <person name="Kusch H."/>
            <person name="LaButti K."/>
            <person name="Lagendijk E.L."/>
            <person name="Lapidus A."/>
            <person name="Levasseur A."/>
            <person name="Lindquist E."/>
            <person name="Lipzen A."/>
            <person name="Logrieco A.F."/>
            <person name="MacCabe A."/>
            <person name="Maekelae M.R."/>
            <person name="Malavazi I."/>
            <person name="Melin P."/>
            <person name="Meyer V."/>
            <person name="Mielnichuk N."/>
            <person name="Miskei M."/>
            <person name="Molnar A.P."/>
            <person name="Mule G."/>
            <person name="Ngan C.Y."/>
            <person name="Orejas M."/>
            <person name="Orosz E."/>
            <person name="Ouedraogo J.P."/>
            <person name="Overkamp K.M."/>
            <person name="Park H.-S."/>
            <person name="Perrone G."/>
            <person name="Piumi F."/>
            <person name="Punt P.J."/>
            <person name="Ram A.F."/>
            <person name="Ramon A."/>
            <person name="Rauscher S."/>
            <person name="Record E."/>
            <person name="Riano-Pachon D.M."/>
            <person name="Robert V."/>
            <person name="Roehrig J."/>
            <person name="Ruller R."/>
            <person name="Salamov A."/>
            <person name="Salih N.S."/>
            <person name="Samson R.A."/>
            <person name="Sandor E."/>
            <person name="Sanguinetti M."/>
            <person name="Schuetze T."/>
            <person name="Sepcic K."/>
            <person name="Shelest E."/>
            <person name="Sherlock G."/>
            <person name="Sophianopoulou V."/>
            <person name="Squina F.M."/>
            <person name="Sun H."/>
            <person name="Susca A."/>
            <person name="Todd R.B."/>
            <person name="Tsang A."/>
            <person name="Unkles S.E."/>
            <person name="van de Wiele N."/>
            <person name="van Rossen-Uffink D."/>
            <person name="Oliveira J.V."/>
            <person name="Vesth T.C."/>
            <person name="Visser J."/>
            <person name="Yu J.-H."/>
            <person name="Zhou M."/>
            <person name="Andersen M.R."/>
            <person name="Archer D.B."/>
            <person name="Baker S.E."/>
            <person name="Benoit I."/>
            <person name="Brakhage A.A."/>
            <person name="Braus G.H."/>
            <person name="Fischer R."/>
            <person name="Frisvad J.C."/>
            <person name="Goldman G.H."/>
            <person name="Houbraken J."/>
            <person name="Oakley B."/>
            <person name="Pocsi I."/>
            <person name="Scazzocchio C."/>
            <person name="Seiboth B."/>
            <person name="vanKuyk P.A."/>
            <person name="Wortman J."/>
            <person name="Dyer P.S."/>
            <person name="Grigoriev I.V."/>
        </authorList>
    </citation>
    <scope>NUCLEOTIDE SEQUENCE [LARGE SCALE GENOMIC DNA]</scope>
    <source>
        <strain evidence="11">CBS 134.48</strain>
    </source>
</reference>
<dbReference type="AlphaFoldDB" id="A0A1L9N8A3"/>
<sequence>MVRINMYGRGLSLRLAIMFTCQAAFALFGYNQAVFSGIINNADFLSIVHHPTTAVMGIIVSIYNLGCLLGTAVAFLTSDNLGFRKSVWLAMCIIIIGATVQTSSYSKAQLLVSRLFTGIGIGIMTTTVPVYQAELCEARKRGMYVCTQPLAVGVGITIAYWYDYGMSYVDGPINWRLPIASQVIIAILVIILILGLPENPRWLCRQHRRQEALQVLSDFYDLPLDHPTVTQEAENIFRAIDDGRPEYKWSEIFKKDELHTGRRILLAYGLQFTNQMGGAPLIVVSESQEYCSSEANSMLQTYVTTGKTYGHSSLADRVTVGAFYPIFYSDRLGRRSPMMWGSFGLFVCLLMISILLSFKGTNLEKSTATASVAFFFLYMLIYGATINCIPWVYGPELLPQHVRTKGQAIGISANWLWSFFVNMISPTLIRDLAWKGYLIFVAFNLAFIPIVYFYYPETANLSLEDIDSLFGVQKAQPIREDDKGFTWVETRPVS</sequence>
<dbReference type="OMA" id="VYQAELC"/>
<dbReference type="GO" id="GO:0016020">
    <property type="term" value="C:membrane"/>
    <property type="evidence" value="ECO:0007669"/>
    <property type="project" value="UniProtKB-SubCell"/>
</dbReference>
<dbReference type="VEuPathDB" id="FungiDB:ASPTUDRAFT_118783"/>
<dbReference type="InterPro" id="IPR050360">
    <property type="entry name" value="MFS_Sugar_Transporters"/>
</dbReference>
<keyword evidence="6 8" id="KW-0472">Membrane</keyword>
<dbReference type="InterPro" id="IPR003663">
    <property type="entry name" value="Sugar/inositol_transpt"/>
</dbReference>
<evidence type="ECO:0000259" key="9">
    <source>
        <dbReference type="PROSITE" id="PS50850"/>
    </source>
</evidence>
<feature type="transmembrane region" description="Helical" evidence="8">
    <location>
        <begin position="338"/>
        <end position="358"/>
    </location>
</feature>
<evidence type="ECO:0000256" key="8">
    <source>
        <dbReference type="SAM" id="Phobius"/>
    </source>
</evidence>
<proteinExistence type="inferred from homology"/>
<dbReference type="Pfam" id="PF00083">
    <property type="entry name" value="Sugar_tr"/>
    <property type="match status" value="1"/>
</dbReference>
<feature type="transmembrane region" description="Helical" evidence="8">
    <location>
        <begin position="437"/>
        <end position="455"/>
    </location>
</feature>
<evidence type="ECO:0000256" key="2">
    <source>
        <dbReference type="ARBA" id="ARBA00010992"/>
    </source>
</evidence>
<evidence type="ECO:0000313" key="10">
    <source>
        <dbReference type="EMBL" id="OJI85392.1"/>
    </source>
</evidence>
<feature type="transmembrane region" description="Helical" evidence="8">
    <location>
        <begin position="87"/>
        <end position="105"/>
    </location>
</feature>
<evidence type="ECO:0000256" key="3">
    <source>
        <dbReference type="ARBA" id="ARBA00022448"/>
    </source>
</evidence>
<dbReference type="SUPFAM" id="SSF103473">
    <property type="entry name" value="MFS general substrate transporter"/>
    <property type="match status" value="1"/>
</dbReference>
<dbReference type="EMBL" id="KV878198">
    <property type="protein sequence ID" value="OJI85392.1"/>
    <property type="molecule type" value="Genomic_DNA"/>
</dbReference>
<dbReference type="InterPro" id="IPR020846">
    <property type="entry name" value="MFS_dom"/>
</dbReference>
<dbReference type="PROSITE" id="PS00217">
    <property type="entry name" value="SUGAR_TRANSPORT_2"/>
    <property type="match status" value="1"/>
</dbReference>
<dbReference type="PANTHER" id="PTHR48022">
    <property type="entry name" value="PLASTIDIC GLUCOSE TRANSPORTER 4"/>
    <property type="match status" value="1"/>
</dbReference>
<dbReference type="PROSITE" id="PS50850">
    <property type="entry name" value="MFS"/>
    <property type="match status" value="1"/>
</dbReference>
<organism evidence="10 11">
    <name type="scientific">Aspergillus tubingensis (strain CBS 134.48)</name>
    <dbReference type="NCBI Taxonomy" id="767770"/>
    <lineage>
        <taxon>Eukaryota</taxon>
        <taxon>Fungi</taxon>
        <taxon>Dikarya</taxon>
        <taxon>Ascomycota</taxon>
        <taxon>Pezizomycotina</taxon>
        <taxon>Eurotiomycetes</taxon>
        <taxon>Eurotiomycetidae</taxon>
        <taxon>Eurotiales</taxon>
        <taxon>Aspergillaceae</taxon>
        <taxon>Aspergillus</taxon>
        <taxon>Aspergillus subgen. Circumdati</taxon>
    </lineage>
</organism>
<dbReference type="InterPro" id="IPR036259">
    <property type="entry name" value="MFS_trans_sf"/>
</dbReference>
<feature type="transmembrane region" description="Helical" evidence="8">
    <location>
        <begin position="370"/>
        <end position="394"/>
    </location>
</feature>
<feature type="transmembrane region" description="Helical" evidence="8">
    <location>
        <begin position="406"/>
        <end position="425"/>
    </location>
</feature>
<keyword evidence="5 8" id="KW-1133">Transmembrane helix</keyword>
<dbReference type="NCBIfam" id="TIGR00879">
    <property type="entry name" value="SP"/>
    <property type="match status" value="1"/>
</dbReference>
<accession>A0A1L9N8A3</accession>
<dbReference type="InterPro" id="IPR005829">
    <property type="entry name" value="Sugar_transporter_CS"/>
</dbReference>
<keyword evidence="11" id="KW-1185">Reference proteome</keyword>
<gene>
    <name evidence="10" type="ORF">ASPTUDRAFT_118783</name>
</gene>
<dbReference type="OrthoDB" id="6612291at2759"/>